<dbReference type="Gene3D" id="3.40.50.300">
    <property type="entry name" value="P-loop containing nucleotide triphosphate hydrolases"/>
    <property type="match status" value="1"/>
</dbReference>
<keyword evidence="4" id="KW-1185">Reference proteome</keyword>
<organism evidence="3 5">
    <name type="scientific">Capnocytophaga sputigena</name>
    <dbReference type="NCBI Taxonomy" id="1019"/>
    <lineage>
        <taxon>Bacteria</taxon>
        <taxon>Pseudomonadati</taxon>
        <taxon>Bacteroidota</taxon>
        <taxon>Flavobacteriia</taxon>
        <taxon>Flavobacteriales</taxon>
        <taxon>Flavobacteriaceae</taxon>
        <taxon>Capnocytophaga</taxon>
    </lineage>
</organism>
<gene>
    <name evidence="2" type="ORF">CGC55_09275</name>
    <name evidence="3" type="ORF">NCTC11653_01436</name>
</gene>
<feature type="domain" description="AAA+ ATPase" evidence="1">
    <location>
        <begin position="28"/>
        <end position="352"/>
    </location>
</feature>
<dbReference type="EMBL" id="CP022385">
    <property type="protein sequence ID" value="ATA84685.1"/>
    <property type="molecule type" value="Genomic_DNA"/>
</dbReference>
<dbReference type="KEGG" id="cspu:CGC55_09275"/>
<dbReference type="InterPro" id="IPR003593">
    <property type="entry name" value="AAA+_ATPase"/>
</dbReference>
<evidence type="ECO:0000259" key="1">
    <source>
        <dbReference type="SMART" id="SM00382"/>
    </source>
</evidence>
<evidence type="ECO:0000313" key="5">
    <source>
        <dbReference type="Proteomes" id="UP000249902"/>
    </source>
</evidence>
<dbReference type="Proteomes" id="UP000217301">
    <property type="component" value="Chromosome"/>
</dbReference>
<protein>
    <submittedName>
        <fullName evidence="2">ATPase</fullName>
    </submittedName>
    <submittedName>
        <fullName evidence="3">Predicted ATP-binding protein involved in virulence</fullName>
    </submittedName>
</protein>
<dbReference type="PANTHER" id="PTHR43581:SF4">
    <property type="entry name" value="ATP_GTP PHOSPHATASE"/>
    <property type="match status" value="1"/>
</dbReference>
<dbReference type="InterPro" id="IPR041685">
    <property type="entry name" value="AAA_GajA/Old/RecF-like"/>
</dbReference>
<reference evidence="2" key="1">
    <citation type="journal article" date="2017" name="Genome Announc.">
        <title>Twelve Complete Reference Genomes of Clinical Isolates in the Capnocytophaga Genus.</title>
        <authorList>
            <person name="Villarma A."/>
            <person name="Gulvik C.A."/>
            <person name="Rowe L.A."/>
            <person name="Sheth M."/>
            <person name="Juieng P."/>
            <person name="Nicholson A.C."/>
            <person name="Loparev V.N."/>
            <person name="McQuiston J.R."/>
        </authorList>
    </citation>
    <scope>NUCLEOTIDE SEQUENCE</scope>
    <source>
        <strain evidence="2">KC1668</strain>
    </source>
</reference>
<evidence type="ECO:0000313" key="2">
    <source>
        <dbReference type="EMBL" id="ATA84685.1"/>
    </source>
</evidence>
<dbReference type="AlphaFoldDB" id="A0AAX2IAS0"/>
<reference evidence="4" key="2">
    <citation type="submission" date="2017-06" db="EMBL/GenBank/DDBJ databases">
        <title>Capnocytophaga spp. assemblies.</title>
        <authorList>
            <person name="Gulvik C.A."/>
        </authorList>
    </citation>
    <scope>NUCLEOTIDE SEQUENCE [LARGE SCALE GENOMIC DNA]</scope>
    <source>
        <strain evidence="4">KC1668</strain>
    </source>
</reference>
<dbReference type="InterPro" id="IPR051396">
    <property type="entry name" value="Bact_Antivir_Def_Nuclease"/>
</dbReference>
<dbReference type="GO" id="GO:0005524">
    <property type="term" value="F:ATP binding"/>
    <property type="evidence" value="ECO:0007669"/>
    <property type="project" value="UniProtKB-KW"/>
</dbReference>
<proteinExistence type="predicted"/>
<dbReference type="Proteomes" id="UP000249902">
    <property type="component" value="Unassembled WGS sequence"/>
</dbReference>
<dbReference type="PANTHER" id="PTHR43581">
    <property type="entry name" value="ATP/GTP PHOSPHATASE"/>
    <property type="match status" value="1"/>
</dbReference>
<reference evidence="3 5" key="3">
    <citation type="submission" date="2018-06" db="EMBL/GenBank/DDBJ databases">
        <authorList>
            <consortium name="Pathogen Informatics"/>
            <person name="Doyle S."/>
        </authorList>
    </citation>
    <scope>NUCLEOTIDE SEQUENCE [LARGE SCALE GENOMIC DNA]</scope>
    <source>
        <strain evidence="3 5">NCTC11653</strain>
    </source>
</reference>
<dbReference type="SUPFAM" id="SSF52540">
    <property type="entry name" value="P-loop containing nucleoside triphosphate hydrolases"/>
    <property type="match status" value="1"/>
</dbReference>
<evidence type="ECO:0000313" key="4">
    <source>
        <dbReference type="Proteomes" id="UP000217301"/>
    </source>
</evidence>
<dbReference type="RefSeq" id="WP_002679382.1">
    <property type="nucleotide sequence ID" value="NZ_CP022385.1"/>
</dbReference>
<dbReference type="Pfam" id="PF13175">
    <property type="entry name" value="AAA_15"/>
    <property type="match status" value="1"/>
</dbReference>
<evidence type="ECO:0000313" key="3">
    <source>
        <dbReference type="EMBL" id="SQA75531.1"/>
    </source>
</evidence>
<dbReference type="InterPro" id="IPR027417">
    <property type="entry name" value="P-loop_NTPase"/>
</dbReference>
<keyword evidence="3" id="KW-0067">ATP-binding</keyword>
<keyword evidence="3" id="KW-0547">Nucleotide-binding</keyword>
<dbReference type="EMBL" id="UAVP01000008">
    <property type="protein sequence ID" value="SQA75531.1"/>
    <property type="molecule type" value="Genomic_DNA"/>
</dbReference>
<accession>A0AAX2IAS0</accession>
<name>A0AAX2IAS0_CAPSP</name>
<sequence length="352" mass="40877">MKIKEITLRNYKRFVEQKTIFFHKDGEINDLTLIVGNNGTGKTSLLQAIVMMIAPLTRDHFSVEDIDWSGFEYRFIQSGGRMPLKVEATIDFSEEELEKTLLYAKRIDKYGKKIVFPNKNKMINVFFDYEKKKPIVRGKGGGNLFQFFGHQYAKQLTSFEIDKNKLFEGVGNIYWYTEQRTSYSVNNMFEGEVSQLDAIRSFLANAYSFHIAITEGRRTLKAGEFDFYQKISELYGKVFTDRKFVGATPRFDIYEKSTAPDFFLNDGKNDYELSEMSAGERAIFPILMDFARYNINNSIVIIDEIELHLHAPLQQAFIRALPKLGHNNQFILTSHSDYVTTMFEENQIIKLN</sequence>
<dbReference type="SMART" id="SM00382">
    <property type="entry name" value="AAA"/>
    <property type="match status" value="1"/>
</dbReference>